<dbReference type="CDD" id="cd07067">
    <property type="entry name" value="HP_PGM_like"/>
    <property type="match status" value="1"/>
</dbReference>
<accession>A0ABU2FDV4</accession>
<keyword evidence="1" id="KW-0324">Glycolysis</keyword>
<comment type="caution">
    <text evidence="3">The sequence shown here is derived from an EMBL/GenBank/DDBJ whole genome shotgun (WGS) entry which is preliminary data.</text>
</comment>
<organism evidence="3 4">
    <name type="scientific">Haloarcula saliterrae</name>
    <dbReference type="NCBI Taxonomy" id="2950534"/>
    <lineage>
        <taxon>Archaea</taxon>
        <taxon>Methanobacteriati</taxon>
        <taxon>Methanobacteriota</taxon>
        <taxon>Stenosarchaea group</taxon>
        <taxon>Halobacteria</taxon>
        <taxon>Halobacteriales</taxon>
        <taxon>Haloarculaceae</taxon>
        <taxon>Haloarcula</taxon>
    </lineage>
</organism>
<dbReference type="EMBL" id="JAMQON010000003">
    <property type="protein sequence ID" value="MDS0260443.1"/>
    <property type="molecule type" value="Genomic_DNA"/>
</dbReference>
<dbReference type="InterPro" id="IPR013078">
    <property type="entry name" value="His_Pase_superF_clade-1"/>
</dbReference>
<evidence type="ECO:0000313" key="3">
    <source>
        <dbReference type="EMBL" id="MDS0260443.1"/>
    </source>
</evidence>
<evidence type="ECO:0000313" key="4">
    <source>
        <dbReference type="Proteomes" id="UP001259659"/>
    </source>
</evidence>
<reference evidence="3 4" key="1">
    <citation type="submission" date="2022-06" db="EMBL/GenBank/DDBJ databases">
        <title>Haloarcula sp. a new haloarchaeum isolate from saline soil.</title>
        <authorList>
            <person name="Strakova D."/>
            <person name="Galisteo C."/>
            <person name="Sanchez-Porro C."/>
            <person name="Ventosa A."/>
        </authorList>
    </citation>
    <scope>NUCLEOTIDE SEQUENCE [LARGE SCALE GENOMIC DNA]</scope>
    <source>
        <strain evidence="3 4">S1CR25-12</strain>
    </source>
</reference>
<evidence type="ECO:0000256" key="1">
    <source>
        <dbReference type="ARBA" id="ARBA00023152"/>
    </source>
</evidence>
<dbReference type="PANTHER" id="PTHR48100">
    <property type="entry name" value="BROAD-SPECIFICITY PHOSPHATASE YOR283W-RELATED"/>
    <property type="match status" value="1"/>
</dbReference>
<dbReference type="Proteomes" id="UP001259659">
    <property type="component" value="Unassembled WGS sequence"/>
</dbReference>
<dbReference type="PROSITE" id="PS00175">
    <property type="entry name" value="PG_MUTASE"/>
    <property type="match status" value="1"/>
</dbReference>
<dbReference type="SMART" id="SM00855">
    <property type="entry name" value="PGAM"/>
    <property type="match status" value="1"/>
</dbReference>
<keyword evidence="4" id="KW-1185">Reference proteome</keyword>
<sequence length="209" mass="22952">MTTLLLARHGETHWNREGRVQGWAPTELTDRGHEQARALGAWLTDEYDVDRVLASDLRRTRETTARIREAGDGLPEPAFDRAWRERGFGVYQGFLATELFERHPDHDPSASVSALDAAPEDAEGPDAFCARVEAAWADLRAAADPDETVLLVTHGGVVKWALSAVTERSRAAAMTAHSPPNCSVTEIRLDGDGGELVAEGVTAWRRRTD</sequence>
<protein>
    <submittedName>
        <fullName evidence="3">Histidine phosphatase family protein</fullName>
    </submittedName>
</protein>
<dbReference type="SUPFAM" id="SSF53254">
    <property type="entry name" value="Phosphoglycerate mutase-like"/>
    <property type="match status" value="1"/>
</dbReference>
<dbReference type="InterPro" id="IPR029033">
    <property type="entry name" value="His_PPase_superfam"/>
</dbReference>
<dbReference type="Pfam" id="PF00300">
    <property type="entry name" value="His_Phos_1"/>
    <property type="match status" value="1"/>
</dbReference>
<gene>
    <name evidence="3" type="ORF">NDI56_13645</name>
</gene>
<keyword evidence="2" id="KW-0413">Isomerase</keyword>
<dbReference type="Gene3D" id="3.40.50.1240">
    <property type="entry name" value="Phosphoglycerate mutase-like"/>
    <property type="match status" value="1"/>
</dbReference>
<proteinExistence type="predicted"/>
<dbReference type="RefSeq" id="WP_310920105.1">
    <property type="nucleotide sequence ID" value="NZ_JAMQON010000003.1"/>
</dbReference>
<name>A0ABU2FDV4_9EURY</name>
<dbReference type="InterPro" id="IPR050275">
    <property type="entry name" value="PGM_Phosphatase"/>
</dbReference>
<dbReference type="PANTHER" id="PTHR48100:SF1">
    <property type="entry name" value="HISTIDINE PHOSPHATASE FAMILY PROTEIN-RELATED"/>
    <property type="match status" value="1"/>
</dbReference>
<evidence type="ECO:0000256" key="2">
    <source>
        <dbReference type="ARBA" id="ARBA00023235"/>
    </source>
</evidence>
<dbReference type="InterPro" id="IPR001345">
    <property type="entry name" value="PG/BPGM_mutase_AS"/>
</dbReference>